<dbReference type="AlphaFoldDB" id="A0AAD6ZFS5"/>
<dbReference type="Proteomes" id="UP001218218">
    <property type="component" value="Unassembled WGS sequence"/>
</dbReference>
<organism evidence="2 3">
    <name type="scientific">Mycena albidolilacea</name>
    <dbReference type="NCBI Taxonomy" id="1033008"/>
    <lineage>
        <taxon>Eukaryota</taxon>
        <taxon>Fungi</taxon>
        <taxon>Dikarya</taxon>
        <taxon>Basidiomycota</taxon>
        <taxon>Agaricomycotina</taxon>
        <taxon>Agaricomycetes</taxon>
        <taxon>Agaricomycetidae</taxon>
        <taxon>Agaricales</taxon>
        <taxon>Marasmiineae</taxon>
        <taxon>Mycenaceae</taxon>
        <taxon>Mycena</taxon>
    </lineage>
</organism>
<dbReference type="EMBL" id="JARIHO010000055">
    <property type="protein sequence ID" value="KAJ7319143.1"/>
    <property type="molecule type" value="Genomic_DNA"/>
</dbReference>
<protein>
    <submittedName>
        <fullName evidence="2">Uncharacterized protein</fullName>
    </submittedName>
</protein>
<evidence type="ECO:0000313" key="2">
    <source>
        <dbReference type="EMBL" id="KAJ7319143.1"/>
    </source>
</evidence>
<accession>A0AAD6ZFS5</accession>
<evidence type="ECO:0000313" key="3">
    <source>
        <dbReference type="Proteomes" id="UP001218218"/>
    </source>
</evidence>
<feature type="region of interest" description="Disordered" evidence="1">
    <location>
        <begin position="223"/>
        <end position="244"/>
    </location>
</feature>
<evidence type="ECO:0000256" key="1">
    <source>
        <dbReference type="SAM" id="MobiDB-lite"/>
    </source>
</evidence>
<keyword evidence="3" id="KW-1185">Reference proteome</keyword>
<comment type="caution">
    <text evidence="2">The sequence shown here is derived from an EMBL/GenBank/DDBJ whole genome shotgun (WGS) entry which is preliminary data.</text>
</comment>
<name>A0AAD6ZFS5_9AGAR</name>
<sequence length="244" mass="26814">MSANWFAMWIRQNELRVSYTVPAIPSEAAWMFHVMQVILVVIGFDTETNCPLKADGSPVSAESEGAAVQLQAMFFLNGALSTFCEKMKAGEAVFLDYPEYDPSHWVSNYFAYRSHPTSFLPIPVDDSLADSFEYNEAFVQWHECGMEVTVPGVCVFCNDHGTAAHPCEKAPRLTVRNLLDEADAAAKAAGLGPRVRVLASQISGEGMPGAININFFIKEEERARGESSHSSLPELVTPPPSSEY</sequence>
<proteinExistence type="predicted"/>
<gene>
    <name evidence="2" type="ORF">DFH08DRAFT_819563</name>
</gene>
<reference evidence="2" key="1">
    <citation type="submission" date="2023-03" db="EMBL/GenBank/DDBJ databases">
        <title>Massive genome expansion in bonnet fungi (Mycena s.s.) driven by repeated elements and novel gene families across ecological guilds.</title>
        <authorList>
            <consortium name="Lawrence Berkeley National Laboratory"/>
            <person name="Harder C.B."/>
            <person name="Miyauchi S."/>
            <person name="Viragh M."/>
            <person name="Kuo A."/>
            <person name="Thoen E."/>
            <person name="Andreopoulos B."/>
            <person name="Lu D."/>
            <person name="Skrede I."/>
            <person name="Drula E."/>
            <person name="Henrissat B."/>
            <person name="Morin E."/>
            <person name="Kohler A."/>
            <person name="Barry K."/>
            <person name="LaButti K."/>
            <person name="Morin E."/>
            <person name="Salamov A."/>
            <person name="Lipzen A."/>
            <person name="Mereny Z."/>
            <person name="Hegedus B."/>
            <person name="Baldrian P."/>
            <person name="Stursova M."/>
            <person name="Weitz H."/>
            <person name="Taylor A."/>
            <person name="Grigoriev I.V."/>
            <person name="Nagy L.G."/>
            <person name="Martin F."/>
            <person name="Kauserud H."/>
        </authorList>
    </citation>
    <scope>NUCLEOTIDE SEQUENCE</scope>
    <source>
        <strain evidence="2">CBHHK002</strain>
    </source>
</reference>